<dbReference type="InterPro" id="IPR011059">
    <property type="entry name" value="Metal-dep_hydrolase_composite"/>
</dbReference>
<dbReference type="Proteomes" id="UP000469558">
    <property type="component" value="Unassembled WGS sequence"/>
</dbReference>
<dbReference type="Gene3D" id="2.30.40.10">
    <property type="entry name" value="Urease, subunit C, domain 1"/>
    <property type="match status" value="1"/>
</dbReference>
<dbReference type="SUPFAM" id="SSF51338">
    <property type="entry name" value="Composite domain of metallo-dependent hydrolases"/>
    <property type="match status" value="2"/>
</dbReference>
<gene>
    <name evidence="3" type="primary">YJL213W_4</name>
    <name evidence="3" type="ORF">LSUE1_G002488</name>
</gene>
<keyword evidence="1" id="KW-1133">Transmembrane helix</keyword>
<name>A0A8T9CPC8_9HELO</name>
<evidence type="ECO:0000259" key="2">
    <source>
        <dbReference type="Pfam" id="PF01979"/>
    </source>
</evidence>
<dbReference type="CDD" id="cd01299">
    <property type="entry name" value="Met_dep_hydrolase_A"/>
    <property type="match status" value="1"/>
</dbReference>
<dbReference type="PANTHER" id="PTHR43135:SF3">
    <property type="entry name" value="ALPHA-D-RIBOSE 1-METHYLPHOSPHONATE 5-TRIPHOSPHATE DIPHOSPHATASE"/>
    <property type="match status" value="1"/>
</dbReference>
<protein>
    <recommendedName>
        <fullName evidence="2">Amidohydrolase-related domain-containing protein</fullName>
    </recommendedName>
</protein>
<reference evidence="3 4" key="1">
    <citation type="submission" date="2018-05" db="EMBL/GenBank/DDBJ databases">
        <title>Genome sequencing and assembly of the regulated plant pathogen Lachnellula willkommii and related sister species for the development of diagnostic species identification markers.</title>
        <authorList>
            <person name="Giroux E."/>
            <person name="Bilodeau G."/>
        </authorList>
    </citation>
    <scope>NUCLEOTIDE SEQUENCE [LARGE SCALE GENOMIC DNA]</scope>
    <source>
        <strain evidence="3 4">CBS 268.59</strain>
    </source>
</reference>
<accession>A0A8T9CPC8</accession>
<feature type="domain" description="Amidohydrolase-related" evidence="2">
    <location>
        <begin position="164"/>
        <end position="519"/>
    </location>
</feature>
<evidence type="ECO:0000256" key="1">
    <source>
        <dbReference type="SAM" id="Phobius"/>
    </source>
</evidence>
<evidence type="ECO:0000313" key="3">
    <source>
        <dbReference type="EMBL" id="TVY84513.1"/>
    </source>
</evidence>
<dbReference type="GO" id="GO:0016810">
    <property type="term" value="F:hydrolase activity, acting on carbon-nitrogen (but not peptide) bonds"/>
    <property type="evidence" value="ECO:0007669"/>
    <property type="project" value="InterPro"/>
</dbReference>
<evidence type="ECO:0000313" key="4">
    <source>
        <dbReference type="Proteomes" id="UP000469558"/>
    </source>
</evidence>
<feature type="transmembrane region" description="Helical" evidence="1">
    <location>
        <begin position="7"/>
        <end position="32"/>
    </location>
</feature>
<dbReference type="Pfam" id="PF01979">
    <property type="entry name" value="Amidohydro_1"/>
    <property type="match status" value="1"/>
</dbReference>
<dbReference type="InterPro" id="IPR057744">
    <property type="entry name" value="OTAase-like"/>
</dbReference>
<dbReference type="InterPro" id="IPR006680">
    <property type="entry name" value="Amidohydro-rel"/>
</dbReference>
<keyword evidence="1" id="KW-0812">Transmembrane</keyword>
<dbReference type="AlphaFoldDB" id="A0A8T9CPC8"/>
<dbReference type="OrthoDB" id="194468at2759"/>
<dbReference type="EMBL" id="QGMK01000077">
    <property type="protein sequence ID" value="TVY84513.1"/>
    <property type="molecule type" value="Genomic_DNA"/>
</dbReference>
<dbReference type="SUPFAM" id="SSF51556">
    <property type="entry name" value="Metallo-dependent hydrolases"/>
    <property type="match status" value="1"/>
</dbReference>
<dbReference type="PANTHER" id="PTHR43135">
    <property type="entry name" value="ALPHA-D-RIBOSE 1-METHYLPHOSPHONATE 5-TRIPHOSPHATE DIPHOSPHATASE"/>
    <property type="match status" value="1"/>
</dbReference>
<dbReference type="Gene3D" id="3.20.20.140">
    <property type="entry name" value="Metal-dependent hydrolases"/>
    <property type="match status" value="1"/>
</dbReference>
<keyword evidence="4" id="KW-1185">Reference proteome</keyword>
<sequence length="532" mass="57443">MRLHFSFIAHVSIVIKLSALVCIPVLVGYGSLALQKEPVSVQTLLVQGLEPENTPEDSTQATTLLVRAQSAESPHPVRTPQIWCLLQQSRRRSSYPTDMMQIICNKNGKDGELSRIDAQILIPGRGPPLAHASLIFNTNIILFVGKTNQLDAKYKTLEAIEVPVLMPGLWDSHLHLNGATMYGADVLASTHQTVAGARLARDVVALLNAGFTSVRELAGYGVQMAQVIEEGWLPGPNIYSAVSVLSMTAGHGDPRNIPLHVFQDQIAHGLPSCLCDGPSECTKAVRIQIRNGAKVIKVAASGGVTTKGNDIQARQFSDEELSAIVAEAERNNMLVAAHCHGNASILAALRAGCKTIEHATFLEDDGVKLMVERDGMLIATRTSLEMSIQHPEAWTPAQYEQLKAIKKRHKESYSKAVRAGVRIALGTDIATSAVDKPWNRHGINGMEFKYAVEAGMTPLQAIEAGTANAPETLGPQAPKSGWLKEGYAADFIALNKSPLDDIEVLGDAKNITHVWKGAKLFKKNGQPINILG</sequence>
<keyword evidence="1" id="KW-0472">Membrane</keyword>
<proteinExistence type="predicted"/>
<dbReference type="InterPro" id="IPR032466">
    <property type="entry name" value="Metal_Hydrolase"/>
</dbReference>
<dbReference type="InterPro" id="IPR051781">
    <property type="entry name" value="Metallo-dep_Hydrolase"/>
</dbReference>
<comment type="caution">
    <text evidence="3">The sequence shown here is derived from an EMBL/GenBank/DDBJ whole genome shotgun (WGS) entry which is preliminary data.</text>
</comment>
<organism evidence="3 4">
    <name type="scientific">Lachnellula suecica</name>
    <dbReference type="NCBI Taxonomy" id="602035"/>
    <lineage>
        <taxon>Eukaryota</taxon>
        <taxon>Fungi</taxon>
        <taxon>Dikarya</taxon>
        <taxon>Ascomycota</taxon>
        <taxon>Pezizomycotina</taxon>
        <taxon>Leotiomycetes</taxon>
        <taxon>Helotiales</taxon>
        <taxon>Lachnaceae</taxon>
        <taxon>Lachnellula</taxon>
    </lineage>
</organism>